<keyword evidence="1" id="KW-0472">Membrane</keyword>
<accession>A0A0A8Z038</accession>
<sequence length="33" mass="3752">MPPCKVPLVLLASIFSPVHLMYSKFILVLIFSF</sequence>
<proteinExistence type="predicted"/>
<reference evidence="2" key="1">
    <citation type="submission" date="2014-09" db="EMBL/GenBank/DDBJ databases">
        <authorList>
            <person name="Magalhaes I.L.F."/>
            <person name="Oliveira U."/>
            <person name="Santos F.R."/>
            <person name="Vidigal T.H.D.A."/>
            <person name="Brescovit A.D."/>
            <person name="Santos A.J."/>
        </authorList>
    </citation>
    <scope>NUCLEOTIDE SEQUENCE</scope>
    <source>
        <tissue evidence="2">Shoot tissue taken approximately 20 cm above the soil surface</tissue>
    </source>
</reference>
<name>A0A0A8Z038_ARUDO</name>
<keyword evidence="1" id="KW-0812">Transmembrane</keyword>
<dbReference type="EMBL" id="GBRH01269668">
    <property type="protein sequence ID" value="JAD28227.1"/>
    <property type="molecule type" value="Transcribed_RNA"/>
</dbReference>
<organism evidence="2">
    <name type="scientific">Arundo donax</name>
    <name type="common">Giant reed</name>
    <name type="synonym">Donax arundinaceus</name>
    <dbReference type="NCBI Taxonomy" id="35708"/>
    <lineage>
        <taxon>Eukaryota</taxon>
        <taxon>Viridiplantae</taxon>
        <taxon>Streptophyta</taxon>
        <taxon>Embryophyta</taxon>
        <taxon>Tracheophyta</taxon>
        <taxon>Spermatophyta</taxon>
        <taxon>Magnoliopsida</taxon>
        <taxon>Liliopsida</taxon>
        <taxon>Poales</taxon>
        <taxon>Poaceae</taxon>
        <taxon>PACMAD clade</taxon>
        <taxon>Arundinoideae</taxon>
        <taxon>Arundineae</taxon>
        <taxon>Arundo</taxon>
    </lineage>
</organism>
<evidence type="ECO:0000313" key="2">
    <source>
        <dbReference type="EMBL" id="JAD28227.1"/>
    </source>
</evidence>
<protein>
    <submittedName>
        <fullName evidence="2">Uncharacterized protein</fullName>
    </submittedName>
</protein>
<evidence type="ECO:0000256" key="1">
    <source>
        <dbReference type="SAM" id="Phobius"/>
    </source>
</evidence>
<keyword evidence="1" id="KW-1133">Transmembrane helix</keyword>
<reference evidence="2" key="2">
    <citation type="journal article" date="2015" name="Data Brief">
        <title>Shoot transcriptome of the giant reed, Arundo donax.</title>
        <authorList>
            <person name="Barrero R.A."/>
            <person name="Guerrero F.D."/>
            <person name="Moolhuijzen P."/>
            <person name="Goolsby J.A."/>
            <person name="Tidwell J."/>
            <person name="Bellgard S.E."/>
            <person name="Bellgard M.I."/>
        </authorList>
    </citation>
    <scope>NUCLEOTIDE SEQUENCE</scope>
    <source>
        <tissue evidence="2">Shoot tissue taken approximately 20 cm above the soil surface</tissue>
    </source>
</reference>
<feature type="transmembrane region" description="Helical" evidence="1">
    <location>
        <begin position="6"/>
        <end position="31"/>
    </location>
</feature>
<dbReference type="AlphaFoldDB" id="A0A0A8Z038"/>